<keyword evidence="1" id="KW-0472">Membrane</keyword>
<evidence type="ECO:0000256" key="1">
    <source>
        <dbReference type="SAM" id="Phobius"/>
    </source>
</evidence>
<keyword evidence="1" id="KW-0812">Transmembrane</keyword>
<evidence type="ECO:0000313" key="3">
    <source>
        <dbReference type="Proteomes" id="UP000322499"/>
    </source>
</evidence>
<organism evidence="2 3">
    <name type="scientific">Blastococcus xanthinilyticus</name>
    <dbReference type="NCBI Taxonomy" id="1564164"/>
    <lineage>
        <taxon>Bacteria</taxon>
        <taxon>Bacillati</taxon>
        <taxon>Actinomycetota</taxon>
        <taxon>Actinomycetes</taxon>
        <taxon>Geodermatophilales</taxon>
        <taxon>Geodermatophilaceae</taxon>
        <taxon>Blastococcus</taxon>
    </lineage>
</organism>
<evidence type="ECO:0000313" key="2">
    <source>
        <dbReference type="EMBL" id="TYP82929.1"/>
    </source>
</evidence>
<protein>
    <submittedName>
        <fullName evidence="2">Uncharacterized protein</fullName>
    </submittedName>
</protein>
<dbReference type="EMBL" id="VNHW01000017">
    <property type="protein sequence ID" value="TYP82929.1"/>
    <property type="molecule type" value="Genomic_DNA"/>
</dbReference>
<dbReference type="AlphaFoldDB" id="A0A5S5CQ10"/>
<proteinExistence type="predicted"/>
<feature type="transmembrane region" description="Helical" evidence="1">
    <location>
        <begin position="26"/>
        <end position="49"/>
    </location>
</feature>
<keyword evidence="1" id="KW-1133">Transmembrane helix</keyword>
<name>A0A5S5CQ10_9ACTN</name>
<dbReference type="Proteomes" id="UP000322499">
    <property type="component" value="Unassembled WGS sequence"/>
</dbReference>
<gene>
    <name evidence="2" type="ORF">BD833_11761</name>
</gene>
<comment type="caution">
    <text evidence="2">The sequence shown here is derived from an EMBL/GenBank/DDBJ whole genome shotgun (WGS) entry which is preliminary data.</text>
</comment>
<reference evidence="2 3" key="1">
    <citation type="submission" date="2019-07" db="EMBL/GenBank/DDBJ databases">
        <title>Genomic Encyclopedia of Archaeal and Bacterial Type Strains, Phase II (KMG-II): from individual species to whole genera.</title>
        <authorList>
            <person name="Goeker M."/>
        </authorList>
    </citation>
    <scope>NUCLEOTIDE SEQUENCE [LARGE SCALE GENOMIC DNA]</scope>
    <source>
        <strain evidence="2 3">DSM 46842</strain>
    </source>
</reference>
<keyword evidence="3" id="KW-1185">Reference proteome</keyword>
<sequence>MLPGAGDPSGPGSTGASRPRIVSRRLLVVLIGVLAVLAVAGGVVAVATAGGEEQAVTVRTPDGGLIAQVPLDGDTFAVGYRNSIYTTLAEERYRVLADGRFELVEIAAEQVAVLEEYYAVPGAPQPAPPEDRLDFVVEPDPGRPAVFEELNIAATDLGERTLYVPGSEPVPIWELVVTDDPSVILDIEEN</sequence>
<accession>A0A5S5CQ10</accession>